<dbReference type="GO" id="GO:0005634">
    <property type="term" value="C:nucleus"/>
    <property type="evidence" value="ECO:0007669"/>
    <property type="project" value="TreeGrafter"/>
</dbReference>
<dbReference type="Proteomes" id="UP000504611">
    <property type="component" value="Unplaced"/>
</dbReference>
<dbReference type="OrthoDB" id="4327074at2759"/>
<gene>
    <name evidence="4" type="primary">LOC104952521</name>
</gene>
<reference evidence="4" key="1">
    <citation type="submission" date="2025-08" db="UniProtKB">
        <authorList>
            <consortium name="RefSeq"/>
        </authorList>
    </citation>
    <scope>IDENTIFICATION</scope>
    <source>
        <tissue evidence="4">Muscle</tissue>
    </source>
</reference>
<dbReference type="PANTHER" id="PTHR19303">
    <property type="entry name" value="TRANSPOSON"/>
    <property type="match status" value="1"/>
</dbReference>
<keyword evidence="3" id="KW-1185">Reference proteome</keyword>
<protein>
    <recommendedName>
        <fullName evidence="2">HTH CENPB-type domain-containing protein</fullName>
    </recommendedName>
</protein>
<sequence>MPSIRQRKTDRGVPLALLQVASGEVQEGKSFREVAKSLDICHVTLYRFHKKRLRLESQGSHTPPRVGYWTPKKVFSTEQEMLLRDYLMQAADLYYGLSSKEVQKFAYELAKNYNCNFPQTWAEKEMAGADWLTTFLKRHPTLSIRRPQATSLSRATSFNQTNVKKFFDNLSAVLTKHEFVTQDIWNMDETGVTTVQNPGKIVARKGTKQVGSVTSAERGTLVTLACAVNALGNSIPPMMIFPRKKFHPFFTSNGPPGCIGTANGSGWMQEEDFLVFLKHFQSHTKSSQESKVLLILDNHSSHLSVEGINFLQEPWDHPPLFSSPLFSQTTALRSHCIWATEEAHQQPL</sequence>
<dbReference type="GO" id="GO:0003677">
    <property type="term" value="F:DNA binding"/>
    <property type="evidence" value="ECO:0007669"/>
    <property type="project" value="UniProtKB-KW"/>
</dbReference>
<dbReference type="Pfam" id="PF03184">
    <property type="entry name" value="DDE_1"/>
    <property type="match status" value="1"/>
</dbReference>
<organism evidence="3 4">
    <name type="scientific">Notothenia coriiceps</name>
    <name type="common">black rockcod</name>
    <dbReference type="NCBI Taxonomy" id="8208"/>
    <lineage>
        <taxon>Eukaryota</taxon>
        <taxon>Metazoa</taxon>
        <taxon>Chordata</taxon>
        <taxon>Craniata</taxon>
        <taxon>Vertebrata</taxon>
        <taxon>Euteleostomi</taxon>
        <taxon>Actinopterygii</taxon>
        <taxon>Neopterygii</taxon>
        <taxon>Teleostei</taxon>
        <taxon>Neoteleostei</taxon>
        <taxon>Acanthomorphata</taxon>
        <taxon>Eupercaria</taxon>
        <taxon>Perciformes</taxon>
        <taxon>Notothenioidei</taxon>
        <taxon>Nototheniidae</taxon>
        <taxon>Notothenia</taxon>
    </lineage>
</organism>
<name>A0A6I9NS64_9TELE</name>
<proteinExistence type="predicted"/>
<dbReference type="InterPro" id="IPR006600">
    <property type="entry name" value="HTH_CenpB_DNA-bd_dom"/>
</dbReference>
<dbReference type="GeneID" id="104952521"/>
<dbReference type="KEGG" id="ncc:104952521"/>
<dbReference type="InterPro" id="IPR004875">
    <property type="entry name" value="DDE_SF_endonuclease_dom"/>
</dbReference>
<dbReference type="PANTHER" id="PTHR19303:SF71">
    <property type="entry name" value="ZINC FINGER PHD-TYPE DOMAIN-CONTAINING PROTEIN"/>
    <property type="match status" value="1"/>
</dbReference>
<dbReference type="AlphaFoldDB" id="A0A6I9NS64"/>
<dbReference type="PROSITE" id="PS51253">
    <property type="entry name" value="HTH_CENPB"/>
    <property type="match status" value="1"/>
</dbReference>
<accession>A0A6I9NS64</accession>
<feature type="domain" description="HTH CENPB-type" evidence="2">
    <location>
        <begin position="67"/>
        <end position="145"/>
    </location>
</feature>
<evidence type="ECO:0000259" key="2">
    <source>
        <dbReference type="PROSITE" id="PS51253"/>
    </source>
</evidence>
<evidence type="ECO:0000256" key="1">
    <source>
        <dbReference type="ARBA" id="ARBA00023125"/>
    </source>
</evidence>
<keyword evidence="1" id="KW-0238">DNA-binding</keyword>
<dbReference type="InterPro" id="IPR050863">
    <property type="entry name" value="CenT-Element_Derived"/>
</dbReference>
<evidence type="ECO:0000313" key="3">
    <source>
        <dbReference type="Proteomes" id="UP000504611"/>
    </source>
</evidence>
<dbReference type="RefSeq" id="XP_010777660.1">
    <property type="nucleotide sequence ID" value="XM_010779358.1"/>
</dbReference>
<evidence type="ECO:0000313" key="4">
    <source>
        <dbReference type="RefSeq" id="XP_010777660.1"/>
    </source>
</evidence>